<dbReference type="AlphaFoldDB" id="A0A0B1SV19"/>
<evidence type="ECO:0000313" key="1">
    <source>
        <dbReference type="EMBL" id="KHJ87726.1"/>
    </source>
</evidence>
<keyword evidence="2" id="KW-1185">Reference proteome</keyword>
<accession>A0A0B1SV19</accession>
<feature type="non-terminal residue" evidence="1">
    <location>
        <position position="1"/>
    </location>
</feature>
<evidence type="ECO:0000313" key="2">
    <source>
        <dbReference type="Proteomes" id="UP000053660"/>
    </source>
</evidence>
<protein>
    <submittedName>
        <fullName evidence="1">Uncharacterized protein</fullName>
    </submittedName>
</protein>
<gene>
    <name evidence="1" type="ORF">OESDEN_12493</name>
</gene>
<dbReference type="OrthoDB" id="5835135at2759"/>
<sequence length="137" mass="14390">PDATIVTNPTFAFSFYPPIAWTYYAGPPPSGVQAADATVYAGQQATLKDAERVMKNDIDGAILKALNKLGVSSQGTTWEVSGYTPQNCLIRGDSSQQGWRAVGTCVPQIGAVTAIRTVADSNTGTDNVQVSKILGPL</sequence>
<organism evidence="1 2">
    <name type="scientific">Oesophagostomum dentatum</name>
    <name type="common">Nodular worm</name>
    <dbReference type="NCBI Taxonomy" id="61180"/>
    <lineage>
        <taxon>Eukaryota</taxon>
        <taxon>Metazoa</taxon>
        <taxon>Ecdysozoa</taxon>
        <taxon>Nematoda</taxon>
        <taxon>Chromadorea</taxon>
        <taxon>Rhabditida</taxon>
        <taxon>Rhabditina</taxon>
        <taxon>Rhabditomorpha</taxon>
        <taxon>Strongyloidea</taxon>
        <taxon>Strongylidae</taxon>
        <taxon>Oesophagostomum</taxon>
    </lineage>
</organism>
<reference evidence="1 2" key="1">
    <citation type="submission" date="2014-03" db="EMBL/GenBank/DDBJ databases">
        <title>Draft genome of the hookworm Oesophagostomum dentatum.</title>
        <authorList>
            <person name="Mitreva M."/>
        </authorList>
    </citation>
    <scope>NUCLEOTIDE SEQUENCE [LARGE SCALE GENOMIC DNA]</scope>
    <source>
        <strain evidence="1 2">OD-Hann</strain>
    </source>
</reference>
<dbReference type="EMBL" id="KN557162">
    <property type="protein sequence ID" value="KHJ87726.1"/>
    <property type="molecule type" value="Genomic_DNA"/>
</dbReference>
<name>A0A0B1SV19_OESDE</name>
<proteinExistence type="predicted"/>
<dbReference type="Proteomes" id="UP000053660">
    <property type="component" value="Unassembled WGS sequence"/>
</dbReference>